<evidence type="ECO:0000313" key="2">
    <source>
        <dbReference type="Proteomes" id="UP000489600"/>
    </source>
</evidence>
<comment type="caution">
    <text evidence="1">The sequence shown here is derived from an EMBL/GenBank/DDBJ whole genome shotgun (WGS) entry which is preliminary data.</text>
</comment>
<dbReference type="Proteomes" id="UP000489600">
    <property type="component" value="Unassembled WGS sequence"/>
</dbReference>
<dbReference type="EMBL" id="CABITT030000005">
    <property type="protein sequence ID" value="VVB04311.1"/>
    <property type="molecule type" value="Genomic_DNA"/>
</dbReference>
<gene>
    <name evidence="1" type="ORF">ANE_LOCUS14755</name>
</gene>
<evidence type="ECO:0000313" key="1">
    <source>
        <dbReference type="EMBL" id="VVB04311.1"/>
    </source>
</evidence>
<accession>A0A565BSH5</accession>
<name>A0A565BSH5_9BRAS</name>
<keyword evidence="2" id="KW-1185">Reference proteome</keyword>
<organism evidence="1 2">
    <name type="scientific">Arabis nemorensis</name>
    <dbReference type="NCBI Taxonomy" id="586526"/>
    <lineage>
        <taxon>Eukaryota</taxon>
        <taxon>Viridiplantae</taxon>
        <taxon>Streptophyta</taxon>
        <taxon>Embryophyta</taxon>
        <taxon>Tracheophyta</taxon>
        <taxon>Spermatophyta</taxon>
        <taxon>Magnoliopsida</taxon>
        <taxon>eudicotyledons</taxon>
        <taxon>Gunneridae</taxon>
        <taxon>Pentapetalae</taxon>
        <taxon>rosids</taxon>
        <taxon>malvids</taxon>
        <taxon>Brassicales</taxon>
        <taxon>Brassicaceae</taxon>
        <taxon>Arabideae</taxon>
        <taxon>Arabis</taxon>
    </lineage>
</organism>
<reference evidence="1" key="1">
    <citation type="submission" date="2019-07" db="EMBL/GenBank/DDBJ databases">
        <authorList>
            <person name="Dittberner H."/>
        </authorList>
    </citation>
    <scope>NUCLEOTIDE SEQUENCE [LARGE SCALE GENOMIC DNA]</scope>
</reference>
<proteinExistence type="predicted"/>
<protein>
    <submittedName>
        <fullName evidence="1">Uncharacterized protein</fullName>
    </submittedName>
</protein>
<dbReference type="AlphaFoldDB" id="A0A565BSH5"/>
<sequence>MCHLPIRPCVLGLKNQRFTDHRQRHEINCGGGLIDYNHRLFSKADNFDGNRSIPMMGSSLREDRIREMLEREIEFLPGTDYLKILRSGISGLDSKDKAWAVQLLAVSYLSLASKMEETDVPQSCILSFS</sequence>